<dbReference type="PANTHER" id="PTHR31589:SF110">
    <property type="entry name" value="PROTEIN, PUTATIVE (DUF239)-RELATED"/>
    <property type="match status" value="1"/>
</dbReference>
<keyword evidence="5" id="KW-1185">Reference proteome</keyword>
<dbReference type="InterPro" id="IPR053168">
    <property type="entry name" value="Glutamic_endopeptidase"/>
</dbReference>
<dbReference type="PROSITE" id="PS52045">
    <property type="entry name" value="NEPROSIN_PEP_CD"/>
    <property type="match status" value="1"/>
</dbReference>
<feature type="domain" description="Neprosin PEP catalytic" evidence="3">
    <location>
        <begin position="1"/>
        <end position="203"/>
    </location>
</feature>
<organism evidence="4 5">
    <name type="scientific">Dioscorea zingiberensis</name>
    <dbReference type="NCBI Taxonomy" id="325984"/>
    <lineage>
        <taxon>Eukaryota</taxon>
        <taxon>Viridiplantae</taxon>
        <taxon>Streptophyta</taxon>
        <taxon>Embryophyta</taxon>
        <taxon>Tracheophyta</taxon>
        <taxon>Spermatophyta</taxon>
        <taxon>Magnoliopsida</taxon>
        <taxon>Liliopsida</taxon>
        <taxon>Dioscoreales</taxon>
        <taxon>Dioscoreaceae</taxon>
        <taxon>Dioscorea</taxon>
    </lineage>
</organism>
<dbReference type="Pfam" id="PF03080">
    <property type="entry name" value="Neprosin"/>
    <property type="match status" value="1"/>
</dbReference>
<evidence type="ECO:0000313" key="5">
    <source>
        <dbReference type="Proteomes" id="UP001085076"/>
    </source>
</evidence>
<reference evidence="4" key="1">
    <citation type="submission" date="2021-03" db="EMBL/GenBank/DDBJ databases">
        <authorList>
            <person name="Li Z."/>
            <person name="Yang C."/>
        </authorList>
    </citation>
    <scope>NUCLEOTIDE SEQUENCE</scope>
    <source>
        <strain evidence="4">Dzin_1.0</strain>
        <tissue evidence="4">Leaf</tissue>
    </source>
</reference>
<dbReference type="InterPro" id="IPR004314">
    <property type="entry name" value="Neprosin"/>
</dbReference>
<evidence type="ECO:0000256" key="1">
    <source>
        <dbReference type="SAM" id="MobiDB-lite"/>
    </source>
</evidence>
<feature type="chain" id="PRO_5039328064" description="Neprosin PEP catalytic domain-containing protein" evidence="2">
    <location>
        <begin position="26"/>
        <end position="261"/>
    </location>
</feature>
<accession>A0A9D5C1L8</accession>
<keyword evidence="2" id="KW-0732">Signal</keyword>
<feature type="region of interest" description="Disordered" evidence="1">
    <location>
        <begin position="214"/>
        <end position="248"/>
    </location>
</feature>
<proteinExistence type="predicted"/>
<feature type="signal peptide" evidence="2">
    <location>
        <begin position="1"/>
        <end position="25"/>
    </location>
</feature>
<dbReference type="PANTHER" id="PTHR31589">
    <property type="entry name" value="PROTEIN, PUTATIVE (DUF239)-RELATED-RELATED"/>
    <property type="match status" value="1"/>
</dbReference>
<gene>
    <name evidence="4" type="ORF">J5N97_029409</name>
</gene>
<reference evidence="4" key="2">
    <citation type="journal article" date="2022" name="Hortic Res">
        <title>The genome of Dioscorea zingiberensis sheds light on the biosynthesis, origin and evolution of the medicinally important diosgenin saponins.</title>
        <authorList>
            <person name="Li Y."/>
            <person name="Tan C."/>
            <person name="Li Z."/>
            <person name="Guo J."/>
            <person name="Li S."/>
            <person name="Chen X."/>
            <person name="Wang C."/>
            <person name="Dai X."/>
            <person name="Yang H."/>
            <person name="Song W."/>
            <person name="Hou L."/>
            <person name="Xu J."/>
            <person name="Tong Z."/>
            <person name="Xu A."/>
            <person name="Yuan X."/>
            <person name="Wang W."/>
            <person name="Yang Q."/>
            <person name="Chen L."/>
            <person name="Sun Z."/>
            <person name="Wang K."/>
            <person name="Pan B."/>
            <person name="Chen J."/>
            <person name="Bao Y."/>
            <person name="Liu F."/>
            <person name="Qi X."/>
            <person name="Gang D.R."/>
            <person name="Wen J."/>
            <person name="Li J."/>
        </authorList>
    </citation>
    <scope>NUCLEOTIDE SEQUENCE</scope>
    <source>
        <strain evidence="4">Dzin_1.0</strain>
    </source>
</reference>
<evidence type="ECO:0000313" key="4">
    <source>
        <dbReference type="EMBL" id="KAJ0964287.1"/>
    </source>
</evidence>
<evidence type="ECO:0000259" key="3">
    <source>
        <dbReference type="PROSITE" id="PS52045"/>
    </source>
</evidence>
<sequence>MGSKLCFSVAFVCLFLVAFDNGVLTKELKAGQKAFQQEEIIENGFMLDRTLTNRFAKACNDTNNDVRCERTSGNWWLYYGTSGHYTQLTAVGYWPSSSFTSLANHATHIDFAGVVYYIEGEEGPPMGSGHYADEGEGKAAQFSGIQLVDQDGNTYEYDGDVWTFDIIKPCYSVSLAKHNRYPHKEDGQIPMAFVVRQPRSNLTELEVMEFVAKQGVSQESNKSTSGQPQGQPTEGDASDSNPMDTIDTQVLKEHFEMELFS</sequence>
<dbReference type="AlphaFoldDB" id="A0A9D5C1L8"/>
<protein>
    <recommendedName>
        <fullName evidence="3">Neprosin PEP catalytic domain-containing protein</fullName>
    </recommendedName>
</protein>
<feature type="compositionally biased region" description="Polar residues" evidence="1">
    <location>
        <begin position="215"/>
        <end position="248"/>
    </location>
</feature>
<dbReference type="Proteomes" id="UP001085076">
    <property type="component" value="Miscellaneous, Linkage group lg09"/>
</dbReference>
<evidence type="ECO:0000256" key="2">
    <source>
        <dbReference type="SAM" id="SignalP"/>
    </source>
</evidence>
<dbReference type="EMBL" id="JAGGNH010000009">
    <property type="protein sequence ID" value="KAJ0964287.1"/>
    <property type="molecule type" value="Genomic_DNA"/>
</dbReference>
<dbReference type="OrthoDB" id="684544at2759"/>
<comment type="caution">
    <text evidence="4">The sequence shown here is derived from an EMBL/GenBank/DDBJ whole genome shotgun (WGS) entry which is preliminary data.</text>
</comment>
<name>A0A9D5C1L8_9LILI</name>